<proteinExistence type="predicted"/>
<name>Q2QTU6_ORYSJ</name>
<feature type="domain" description="DUF834" evidence="2">
    <location>
        <begin position="49"/>
        <end position="92"/>
    </location>
</feature>
<reference evidence="3" key="3">
    <citation type="submission" date="2006-01" db="EMBL/GenBank/DDBJ databases">
        <authorList>
            <person name="Buell R."/>
        </authorList>
    </citation>
    <scope>NUCLEOTIDE SEQUENCE</scope>
</reference>
<accession>Q2QTU6</accession>
<dbReference type="AlphaFoldDB" id="Q2QTU6"/>
<feature type="compositionally biased region" description="Basic and acidic residues" evidence="1">
    <location>
        <begin position="1"/>
        <end position="20"/>
    </location>
</feature>
<dbReference type="InterPro" id="IPR036397">
    <property type="entry name" value="RNaseH_sf"/>
</dbReference>
<dbReference type="InterPro" id="IPR008552">
    <property type="entry name" value="DUF834"/>
</dbReference>
<organism evidence="3">
    <name type="scientific">Oryza sativa subsp. japonica</name>
    <name type="common">Rice</name>
    <dbReference type="NCBI Taxonomy" id="39947"/>
    <lineage>
        <taxon>Eukaryota</taxon>
        <taxon>Viridiplantae</taxon>
        <taxon>Streptophyta</taxon>
        <taxon>Embryophyta</taxon>
        <taxon>Tracheophyta</taxon>
        <taxon>Spermatophyta</taxon>
        <taxon>Magnoliopsida</taxon>
        <taxon>Liliopsida</taxon>
        <taxon>Poales</taxon>
        <taxon>Poaceae</taxon>
        <taxon>BOP clade</taxon>
        <taxon>Oryzoideae</taxon>
        <taxon>Oryzeae</taxon>
        <taxon>Oryzinae</taxon>
        <taxon>Oryza</taxon>
        <taxon>Oryza sativa</taxon>
    </lineage>
</organism>
<sequence length="359" mass="39351">MVAAGDHRRGGAAPERGEGRGKRKGRSTAHPGSTRTARTTTGAEEGSGAARVDEDGGVPAVGGRNGGVDEVSEDAAEPKEAMPKRDEVRGDDGGGPELGGDGGERGRRRELESDGERERRVAETEEGGTGSAYIALGVREGGRMRGNRPRKIRPPLMRRRESFWDATKPLCEIGKTGDQGRSDRHCAAGLTADQGRGCEACQRFGNVQLVPAAALNTIIKPWPFRGWALDYIGQIYPLSSKWHRFVLVATDYFTKWAETVPLKNLTHTEANGHAESSNKTLLKLVKKKIEEHPNKWHEVLSEELWAHRISKHGATKVTPFELVYGQEAVLPVEVNLGSLRYIKQDDLLSEDYKTYGRQP</sequence>
<dbReference type="GO" id="GO:0003676">
    <property type="term" value="F:nucleic acid binding"/>
    <property type="evidence" value="ECO:0007669"/>
    <property type="project" value="InterPro"/>
</dbReference>
<gene>
    <name evidence="3" type="ordered locus">LOC_Os12g18470</name>
</gene>
<dbReference type="SUPFAM" id="SSF53098">
    <property type="entry name" value="Ribonuclease H-like"/>
    <property type="match status" value="1"/>
</dbReference>
<feature type="compositionally biased region" description="Low complexity" evidence="1">
    <location>
        <begin position="32"/>
        <end position="50"/>
    </location>
</feature>
<feature type="compositionally biased region" description="Basic and acidic residues" evidence="1">
    <location>
        <begin position="76"/>
        <end position="92"/>
    </location>
</feature>
<feature type="region of interest" description="Disordered" evidence="1">
    <location>
        <begin position="1"/>
        <end position="128"/>
    </location>
</feature>
<dbReference type="EMBL" id="DP000011">
    <property type="protein sequence ID" value="ABA97447.1"/>
    <property type="molecule type" value="Genomic_DNA"/>
</dbReference>
<protein>
    <submittedName>
        <fullName evidence="3">Retrotransposon protein, putative, unclassified</fullName>
    </submittedName>
</protein>
<dbReference type="InterPro" id="IPR012337">
    <property type="entry name" value="RNaseH-like_sf"/>
</dbReference>
<reference evidence="3" key="2">
    <citation type="submission" date="2005-04" db="EMBL/GenBank/DDBJ databases">
        <authorList>
            <person name="Buell C.R."/>
            <person name="Wing R.A."/>
            <person name="McCombie W.A."/>
            <person name="Ouyang S."/>
        </authorList>
    </citation>
    <scope>NUCLEOTIDE SEQUENCE</scope>
</reference>
<dbReference type="Gene3D" id="3.30.420.10">
    <property type="entry name" value="Ribonuclease H-like superfamily/Ribonuclease H"/>
    <property type="match status" value="2"/>
</dbReference>
<evidence type="ECO:0000259" key="2">
    <source>
        <dbReference type="Pfam" id="PF05754"/>
    </source>
</evidence>
<dbReference type="PANTHER" id="PTHR47266">
    <property type="entry name" value="ENDONUCLEASE-RELATED"/>
    <property type="match status" value="1"/>
</dbReference>
<dbReference type="InterPro" id="IPR052160">
    <property type="entry name" value="Gypsy_RT_Integrase-like"/>
</dbReference>
<reference evidence="3" key="1">
    <citation type="journal article" date="2005" name="BMC Biol.">
        <title>The sequence of rice chromosomes 11 and 12, rich in disease resistance genes and recent gene duplications.</title>
        <authorList>
            <consortium name="The rice chromosomes 11 and 12 sequencing consortia"/>
        </authorList>
    </citation>
    <scope>NUCLEOTIDE SEQUENCE [LARGE SCALE GENOMIC DNA]</scope>
</reference>
<evidence type="ECO:0000256" key="1">
    <source>
        <dbReference type="SAM" id="MobiDB-lite"/>
    </source>
</evidence>
<feature type="compositionally biased region" description="Basic and acidic residues" evidence="1">
    <location>
        <begin position="102"/>
        <end position="123"/>
    </location>
</feature>
<dbReference type="Pfam" id="PF05754">
    <property type="entry name" value="DUF834"/>
    <property type="match status" value="1"/>
</dbReference>
<evidence type="ECO:0000313" key="3">
    <source>
        <dbReference type="EMBL" id="ABA97447.1"/>
    </source>
</evidence>